<comment type="subcellular location">
    <subcellularLocation>
        <location evidence="1">Cytoplasm</location>
    </subcellularLocation>
</comment>
<dbReference type="KEGG" id="uma:UMAG_00836"/>
<reference evidence="7 8" key="1">
    <citation type="journal article" date="2006" name="Nature">
        <title>Insights from the genome of the biotrophic fungal plant pathogen Ustilago maydis.</title>
        <authorList>
            <person name="Kamper J."/>
            <person name="Kahmann R."/>
            <person name="Bolker M."/>
            <person name="Ma L.J."/>
            <person name="Brefort T."/>
            <person name="Saville B.J."/>
            <person name="Banuett F."/>
            <person name="Kronstad J.W."/>
            <person name="Gold S.E."/>
            <person name="Muller O."/>
            <person name="Perlin M.H."/>
            <person name="Wosten H.A."/>
            <person name="de Vries R."/>
            <person name="Ruiz-Herrera J."/>
            <person name="Reynaga-Pena C.G."/>
            <person name="Snetselaar K."/>
            <person name="McCann M."/>
            <person name="Perez-Martin J."/>
            <person name="Feldbrugge M."/>
            <person name="Basse C.W."/>
            <person name="Steinberg G."/>
            <person name="Ibeas J.I."/>
            <person name="Holloman W."/>
            <person name="Guzman P."/>
            <person name="Farman M."/>
            <person name="Stajich J.E."/>
            <person name="Sentandreu R."/>
            <person name="Gonzalez-Prieto J.M."/>
            <person name="Kennell J.C."/>
            <person name="Molina L."/>
            <person name="Schirawski J."/>
            <person name="Mendoza-Mendoza A."/>
            <person name="Greilinger D."/>
            <person name="Munch K."/>
            <person name="Rossel N."/>
            <person name="Scherer M."/>
            <person name="Vranes M."/>
            <person name="Ladendorf O."/>
            <person name="Vincon V."/>
            <person name="Fuchs U."/>
            <person name="Sandrock B."/>
            <person name="Meng S."/>
            <person name="Ho E.C."/>
            <person name="Cahill M.J."/>
            <person name="Boyce K.J."/>
            <person name="Klose J."/>
            <person name="Klosterman S.J."/>
            <person name="Deelstra H.J."/>
            <person name="Ortiz-Castellanos L."/>
            <person name="Li W."/>
            <person name="Sanchez-Alonso P."/>
            <person name="Schreier P.H."/>
            <person name="Hauser-Hahn I."/>
            <person name="Vaupel M."/>
            <person name="Koopmann E."/>
            <person name="Friedrich G."/>
            <person name="Voss H."/>
            <person name="Schluter T."/>
            <person name="Margolis J."/>
            <person name="Platt D."/>
            <person name="Swimmer C."/>
            <person name="Gnirke A."/>
            <person name="Chen F."/>
            <person name="Vysotskaia V."/>
            <person name="Mannhaupt G."/>
            <person name="Guldener U."/>
            <person name="Munsterkotter M."/>
            <person name="Haase D."/>
            <person name="Oesterheld M."/>
            <person name="Mewes H.W."/>
            <person name="Mauceli E.W."/>
            <person name="DeCaprio D."/>
            <person name="Wade C.M."/>
            <person name="Butler J."/>
            <person name="Young S."/>
            <person name="Jaffe D.B."/>
            <person name="Calvo S."/>
            <person name="Nusbaum C."/>
            <person name="Galagan J."/>
            <person name="Birren B.W."/>
        </authorList>
    </citation>
    <scope>NUCLEOTIDE SEQUENCE [LARGE SCALE GENOMIC DNA]</scope>
    <source>
        <strain evidence="8">DSM 14603 / FGSC 9021 / UM521</strain>
    </source>
</reference>
<evidence type="ECO:0000256" key="1">
    <source>
        <dbReference type="ARBA" id="ARBA00004496"/>
    </source>
</evidence>
<dbReference type="Pfam" id="PF25789">
    <property type="entry name" value="TPR_NAA35"/>
    <property type="match status" value="1"/>
</dbReference>
<dbReference type="InterPro" id="IPR007244">
    <property type="entry name" value="Naa35_N"/>
</dbReference>
<feature type="domain" description="NAA35-like N-terminal" evidence="5">
    <location>
        <begin position="72"/>
        <end position="268"/>
    </location>
</feature>
<dbReference type="VEuPathDB" id="FungiDB:UMAG_00836"/>
<dbReference type="OMA" id="CEAAWHQ"/>
<protein>
    <recommendedName>
        <fullName evidence="9">Mak10-domain-containing protein</fullName>
    </recommendedName>
</protein>
<dbReference type="GO" id="GO:0031417">
    <property type="term" value="C:NatC complex"/>
    <property type="evidence" value="ECO:0000318"/>
    <property type="project" value="GO_Central"/>
</dbReference>
<feature type="region of interest" description="Disordered" evidence="4">
    <location>
        <begin position="1"/>
        <end position="35"/>
    </location>
</feature>
<organism evidence="7 8">
    <name type="scientific">Mycosarcoma maydis</name>
    <name type="common">Corn smut fungus</name>
    <name type="synonym">Ustilago maydis</name>
    <dbReference type="NCBI Taxonomy" id="5270"/>
    <lineage>
        <taxon>Eukaryota</taxon>
        <taxon>Fungi</taxon>
        <taxon>Dikarya</taxon>
        <taxon>Basidiomycota</taxon>
        <taxon>Ustilaginomycotina</taxon>
        <taxon>Ustilaginomycetes</taxon>
        <taxon>Ustilaginales</taxon>
        <taxon>Ustilaginaceae</taxon>
        <taxon>Mycosarcoma</taxon>
    </lineage>
</organism>
<dbReference type="AlphaFoldDB" id="A0A0D1CWX3"/>
<dbReference type="Pfam" id="PF04112">
    <property type="entry name" value="Mak10"/>
    <property type="match status" value="1"/>
</dbReference>
<dbReference type="InterPro" id="IPR057983">
    <property type="entry name" value="NAA35-like_N"/>
</dbReference>
<feature type="domain" description="NAA35-like TPR repeats" evidence="6">
    <location>
        <begin position="449"/>
        <end position="689"/>
    </location>
</feature>
<evidence type="ECO:0000313" key="8">
    <source>
        <dbReference type="Proteomes" id="UP000000561"/>
    </source>
</evidence>
<dbReference type="GeneID" id="23562029"/>
<feature type="compositionally biased region" description="Polar residues" evidence="4">
    <location>
        <begin position="1"/>
        <end position="29"/>
    </location>
</feature>
<dbReference type="eggNOG" id="KOG2343">
    <property type="taxonomic scope" value="Eukaryota"/>
</dbReference>
<keyword evidence="3" id="KW-0963">Cytoplasm</keyword>
<dbReference type="OrthoDB" id="269405at2759"/>
<evidence type="ECO:0000256" key="4">
    <source>
        <dbReference type="SAM" id="MobiDB-lite"/>
    </source>
</evidence>
<evidence type="ECO:0000256" key="2">
    <source>
        <dbReference type="ARBA" id="ARBA00006289"/>
    </source>
</evidence>
<evidence type="ECO:0000259" key="5">
    <source>
        <dbReference type="Pfam" id="PF04112"/>
    </source>
</evidence>
<sequence>MTSTSPLPTTSDETKCSAATSASEQQALQTHRAAHGAMDSPAYLHATPAVPARPGFQDSTALLSSVCADLREGQMVAVPKFSLMDSMAAVKIMDARMDSGMELPASELPESDRLNATFQLSDTHVFDPFKPLDVPDVLWIIDRLLACEAAWHQGSALSQTLYTCLYFHAIQSLSPKHPRFQEPNASPVASSGMPPQASISASPMRYAQAKPLQLVYKVLKAFILATVKTIDVAWSELTSKQHLQDGEDFSSNKNGLSLLETTDTGYIIDELDDALQWVQSQQAILLPGQIESLKVRLSFRKQMLYVVRLLQSPAEAPPLDVVMHTKFARRNWALLHPASASDAEEPSRTTVSHGGATISGELAGDPNLMPLQPPDRNAAPSLASAAAFDPAYSRRLAWCQALRPISLPNATETWRILDGILEELQDVVRVLQLPAFLNWKAYFTHRTIYYQRMQPLLATPYTRSLLQTAVCDCNMIAGRLPLEWIAETFFQEVALINPLLLRRASRIGRNDIEGGSRVRWDAQPPLGQRVYYFTQRVAGQLVQYLTTLSQNRARCKRTLGSRLYCDWIRTSEEAADIGRQLETCLEPGERYLPDSLFAATQHLALEVMTQITLAGFELDLYSEGTDRESMWWLASRIQVEQKIVSTDLRDELSKWLEQIPREQRPRRHSLTILYLSRQALLAHALEQLAISTILLAHLSDRYGQRENPQSSVQRCSWPLSRGDDASYAELAGAVFASRIKWMRTDVRAGNRLSGGTNRDDPGETLWQEYRAFQGELKATDDSTLTMNARERMHEAIQHLQQLTASLAGDQNQELGAAGFSDTVASLLTTARHNLEILEASANSPSRMAITAFATSSAGSRFKKQTEWIFEHPWIPKWCPGQHVA</sequence>
<dbReference type="InterPro" id="IPR057982">
    <property type="entry name" value="TPR_NAA35"/>
</dbReference>
<evidence type="ECO:0008006" key="9">
    <source>
        <dbReference type="Google" id="ProtNLM"/>
    </source>
</evidence>
<evidence type="ECO:0000259" key="6">
    <source>
        <dbReference type="Pfam" id="PF25789"/>
    </source>
</evidence>
<dbReference type="RefSeq" id="XP_011386873.1">
    <property type="nucleotide sequence ID" value="XM_011388571.1"/>
</dbReference>
<dbReference type="EMBL" id="CM003141">
    <property type="protein sequence ID" value="KIS70908.1"/>
    <property type="molecule type" value="Genomic_DNA"/>
</dbReference>
<gene>
    <name evidence="7" type="ORF">UMAG_00836</name>
</gene>
<dbReference type="STRING" id="237631.A0A0D1CWX3"/>
<evidence type="ECO:0000256" key="3">
    <source>
        <dbReference type="ARBA" id="ARBA00022490"/>
    </source>
</evidence>
<dbReference type="PANTHER" id="PTHR21373">
    <property type="entry name" value="GLUCOSE REPRESSIBLE PROTEIN MAK10"/>
    <property type="match status" value="1"/>
</dbReference>
<dbReference type="InParanoid" id="A0A0D1CWX3"/>
<keyword evidence="8" id="KW-1185">Reference proteome</keyword>
<comment type="similarity">
    <text evidence="2">Belongs to the MAK10 family.</text>
</comment>
<proteinExistence type="inferred from homology"/>
<dbReference type="Proteomes" id="UP000000561">
    <property type="component" value="Chromosome 2"/>
</dbReference>
<dbReference type="PANTHER" id="PTHR21373:SF0">
    <property type="entry name" value="N-ALPHA-ACETYLTRANSFERASE 35, NATC AUXILIARY SUBUNIT"/>
    <property type="match status" value="1"/>
</dbReference>
<name>A0A0D1CWX3_MYCMD</name>
<evidence type="ECO:0000313" key="7">
    <source>
        <dbReference type="EMBL" id="KIS70908.1"/>
    </source>
</evidence>
<accession>A0A0D1CWX3</accession>